<dbReference type="PANTHER" id="PTHR34943:SF2">
    <property type="entry name" value="PROTEIN COFACTOR ASSEMBLY OF COMPLEX C SUBUNIT B CCB4, CHLOROPLASTIC"/>
    <property type="match status" value="1"/>
</dbReference>
<dbReference type="EMBL" id="JABFUD020000016">
    <property type="protein sequence ID" value="KAI5068247.1"/>
    <property type="molecule type" value="Genomic_DNA"/>
</dbReference>
<dbReference type="InterPro" id="IPR021325">
    <property type="entry name" value="CCB2/CCB4"/>
</dbReference>
<name>A0A9D4UIL7_ADICA</name>
<organism evidence="1 2">
    <name type="scientific">Adiantum capillus-veneris</name>
    <name type="common">Maidenhair fern</name>
    <dbReference type="NCBI Taxonomy" id="13818"/>
    <lineage>
        <taxon>Eukaryota</taxon>
        <taxon>Viridiplantae</taxon>
        <taxon>Streptophyta</taxon>
        <taxon>Embryophyta</taxon>
        <taxon>Tracheophyta</taxon>
        <taxon>Polypodiopsida</taxon>
        <taxon>Polypodiidae</taxon>
        <taxon>Polypodiales</taxon>
        <taxon>Pteridineae</taxon>
        <taxon>Pteridaceae</taxon>
        <taxon>Vittarioideae</taxon>
        <taxon>Adiantum</taxon>
    </lineage>
</organism>
<reference evidence="1" key="1">
    <citation type="submission" date="2021-01" db="EMBL/GenBank/DDBJ databases">
        <title>Adiantum capillus-veneris genome.</title>
        <authorList>
            <person name="Fang Y."/>
            <person name="Liao Q."/>
        </authorList>
    </citation>
    <scope>NUCLEOTIDE SEQUENCE</scope>
    <source>
        <strain evidence="1">H3</strain>
        <tissue evidence="1">Leaf</tissue>
    </source>
</reference>
<dbReference type="GO" id="GO:0009507">
    <property type="term" value="C:chloroplast"/>
    <property type="evidence" value="ECO:0007669"/>
    <property type="project" value="TreeGrafter"/>
</dbReference>
<evidence type="ECO:0000313" key="2">
    <source>
        <dbReference type="Proteomes" id="UP000886520"/>
    </source>
</evidence>
<proteinExistence type="predicted"/>
<dbReference type="PANTHER" id="PTHR34943">
    <property type="match status" value="1"/>
</dbReference>
<dbReference type="InterPro" id="IPR044705">
    <property type="entry name" value="CCB4"/>
</dbReference>
<comment type="caution">
    <text evidence="1">The sequence shown here is derived from an EMBL/GenBank/DDBJ whole genome shotgun (WGS) entry which is preliminary data.</text>
</comment>
<dbReference type="AlphaFoldDB" id="A0A9D4UIL7"/>
<dbReference type="Pfam" id="PF11152">
    <property type="entry name" value="CCB2_CCB4"/>
    <property type="match status" value="1"/>
</dbReference>
<accession>A0A9D4UIL7</accession>
<dbReference type="OrthoDB" id="439612at2759"/>
<evidence type="ECO:0008006" key="3">
    <source>
        <dbReference type="Google" id="ProtNLM"/>
    </source>
</evidence>
<protein>
    <recommendedName>
        <fullName evidence="3">Protein COFACTOR ASSEMBLY OF COMPLEX C SUBUNIT B CCB4, chloroplastic</fullName>
    </recommendedName>
</protein>
<sequence>MDVSLLNFFVTPSRFQFQNSQPIGIASRFQKRTRTSFITCKQAGQDVDSKVRLGLDEWIKKNDERVRAAQALLGTSSFLLVLLNRTLSGIAPVVDASSAQSRGDIIAVVLSATLVLTGLVWISVKPKKLIHVELDGISCLRLEESLPASAAAEVMWAWEALKSISCCRGFVIVYKGCCVLQAGLASVVQGEAKTVDSLNLVKGSLCEAAWRSGKQNYLADLSLYPGRFELSFFPPNTQAVILQPLGDDGIMIVAGDTVRGFGPTDQSWILYIGEKLDATLGKFPFTTCGVKSR</sequence>
<dbReference type="Proteomes" id="UP000886520">
    <property type="component" value="Chromosome 16"/>
</dbReference>
<dbReference type="GO" id="GO:0010190">
    <property type="term" value="P:cytochrome b6f complex assembly"/>
    <property type="evidence" value="ECO:0007669"/>
    <property type="project" value="TreeGrafter"/>
</dbReference>
<evidence type="ECO:0000313" key="1">
    <source>
        <dbReference type="EMBL" id="KAI5068247.1"/>
    </source>
</evidence>
<keyword evidence="2" id="KW-1185">Reference proteome</keyword>
<gene>
    <name evidence="1" type="ORF">GOP47_0016592</name>
</gene>